<comment type="similarity">
    <text evidence="1 4">Belongs to the glycosyl hydrolase 32 family.</text>
</comment>
<dbReference type="Gene3D" id="2.60.120.560">
    <property type="entry name" value="Exo-inulinase, domain 1"/>
    <property type="match status" value="1"/>
</dbReference>
<evidence type="ECO:0000259" key="8">
    <source>
        <dbReference type="Pfam" id="PF08244"/>
    </source>
</evidence>
<dbReference type="Pfam" id="PF16352">
    <property type="entry name" value="DUF4980"/>
    <property type="match status" value="1"/>
</dbReference>
<dbReference type="SUPFAM" id="SSF75005">
    <property type="entry name" value="Arabinanase/levansucrase/invertase"/>
    <property type="match status" value="1"/>
</dbReference>
<protein>
    <submittedName>
        <fullName evidence="10">Uncharacterized protein</fullName>
    </submittedName>
</protein>
<evidence type="ECO:0000256" key="6">
    <source>
        <dbReference type="SAM" id="SignalP"/>
    </source>
</evidence>
<dbReference type="PANTHER" id="PTHR42800">
    <property type="entry name" value="EXOINULINASE INUD (AFU_ORTHOLOGUE AFUA_5G00480)"/>
    <property type="match status" value="1"/>
</dbReference>
<evidence type="ECO:0000256" key="4">
    <source>
        <dbReference type="RuleBase" id="RU362110"/>
    </source>
</evidence>
<organism evidence="10 11">
    <name type="scientific">Tritrichomonas musculus</name>
    <dbReference type="NCBI Taxonomy" id="1915356"/>
    <lineage>
        <taxon>Eukaryota</taxon>
        <taxon>Metamonada</taxon>
        <taxon>Parabasalia</taxon>
        <taxon>Tritrichomonadida</taxon>
        <taxon>Tritrichomonadidae</taxon>
        <taxon>Tritrichomonas</taxon>
    </lineage>
</organism>
<dbReference type="PANTHER" id="PTHR42800:SF1">
    <property type="entry name" value="EXOINULINASE INUD (AFU_ORTHOLOGUE AFUA_5G00480)"/>
    <property type="match status" value="1"/>
</dbReference>
<dbReference type="SUPFAM" id="SSF49899">
    <property type="entry name" value="Concanavalin A-like lectins/glucanases"/>
    <property type="match status" value="1"/>
</dbReference>
<evidence type="ECO:0000256" key="3">
    <source>
        <dbReference type="ARBA" id="ARBA00023295"/>
    </source>
</evidence>
<keyword evidence="3 4" id="KW-0326">Glycosidase</keyword>
<dbReference type="InterPro" id="IPR013320">
    <property type="entry name" value="ConA-like_dom_sf"/>
</dbReference>
<evidence type="ECO:0000256" key="2">
    <source>
        <dbReference type="ARBA" id="ARBA00022801"/>
    </source>
</evidence>
<dbReference type="InterPro" id="IPR018053">
    <property type="entry name" value="Glyco_hydro_32_AS"/>
</dbReference>
<dbReference type="InterPro" id="IPR032313">
    <property type="entry name" value="DUF4980"/>
</dbReference>
<evidence type="ECO:0000259" key="9">
    <source>
        <dbReference type="Pfam" id="PF16352"/>
    </source>
</evidence>
<dbReference type="InterPro" id="IPR013148">
    <property type="entry name" value="Glyco_hydro_32_N"/>
</dbReference>
<feature type="chain" id="PRO_5047168147" evidence="6">
    <location>
        <begin position="19"/>
        <end position="686"/>
    </location>
</feature>
<evidence type="ECO:0000259" key="7">
    <source>
        <dbReference type="Pfam" id="PF00251"/>
    </source>
</evidence>
<dbReference type="Proteomes" id="UP001470230">
    <property type="component" value="Unassembled WGS sequence"/>
</dbReference>
<sequence>MLYLFLFLSALLNHHYKGSLNFRNEGLHSFQNFTFKVTDKYFLFPIQENSDEFKTRIYVDGENVVSLDVRFAKDKVTYLFPLNTTDWIGKEVTINIDRRDVNISEYIFWNQFKPSDEYGSLFNYDEQYRPWFHFAPEYGWMNDPNGMFATSNQGKTTYHFHYQYNPYAAVWGNMHWGHAISSDLLHWEYLPFSLSPDDLGQIFSGSSVVDHENSAGYGENSIISFYTSAGTHQQQSMAYSTDNGFSFKKYEKNPVIPNTDKVDFRDPKVIKIKKNGEAQIVYVMCLAVGNHIEFYSSKDLINWNYTSSFGEKYGTHGGVWECPDLLYFEEFNKFVLLVNVNPGGPFGGSACQYFVGNFNGEKFECDDSPETIRWLEYGKDAYATVTYPKDANLQQTQQSKIKSPKAKTEYIGMTWMSNWEYANTIPTQYYRSANSIPRKITLVQVKNSQEFRVSNLPFDNIQSIRDTSYNIDPFTLSDEQQKVFNNALKDSKAFEIDIEFTVNNLTTMGIKFTNNKNEEYTIQFNPSSQTVSCNRKKSGIVSFADSFPAITSASIPITKETYKWKIFIDTCSIEFFDEDGLATMTNLVFPTNQYSNIVVFKSNSEGTLDVKTIQIHSLSKVMHSKDDNPNPPNPSNPSKKNLIKILIIAASAVAALAVIAIIILVVVIVKRKKAGENQTKANLLNE</sequence>
<dbReference type="InterPro" id="IPR013189">
    <property type="entry name" value="Glyco_hydro_32_C"/>
</dbReference>
<keyword evidence="11" id="KW-1185">Reference proteome</keyword>
<reference evidence="10 11" key="1">
    <citation type="submission" date="2024-04" db="EMBL/GenBank/DDBJ databases">
        <title>Tritrichomonas musculus Genome.</title>
        <authorList>
            <person name="Alves-Ferreira E."/>
            <person name="Grigg M."/>
            <person name="Lorenzi H."/>
            <person name="Galac M."/>
        </authorList>
    </citation>
    <scope>NUCLEOTIDE SEQUENCE [LARGE SCALE GENOMIC DNA]</scope>
    <source>
        <strain evidence="10 11">EAF2021</strain>
    </source>
</reference>
<evidence type="ECO:0000256" key="1">
    <source>
        <dbReference type="ARBA" id="ARBA00009902"/>
    </source>
</evidence>
<dbReference type="SMART" id="SM00640">
    <property type="entry name" value="Glyco_32"/>
    <property type="match status" value="1"/>
</dbReference>
<feature type="domain" description="Glycosyl hydrolase family 32 N-terminal" evidence="7">
    <location>
        <begin position="133"/>
        <end position="444"/>
    </location>
</feature>
<keyword evidence="5" id="KW-0472">Membrane</keyword>
<proteinExistence type="inferred from homology"/>
<evidence type="ECO:0000313" key="10">
    <source>
        <dbReference type="EMBL" id="KAK8897069.1"/>
    </source>
</evidence>
<dbReference type="Gene3D" id="2.115.10.20">
    <property type="entry name" value="Glycosyl hydrolase domain, family 43"/>
    <property type="match status" value="1"/>
</dbReference>
<feature type="domain" description="Glycosyl hydrolase family 32 C-terminal" evidence="8">
    <location>
        <begin position="461"/>
        <end position="616"/>
    </location>
</feature>
<feature type="domain" description="DUF4980" evidence="9">
    <location>
        <begin position="37"/>
        <end position="131"/>
    </location>
</feature>
<keyword evidence="2 4" id="KW-0378">Hydrolase</keyword>
<feature type="signal peptide" evidence="6">
    <location>
        <begin position="1"/>
        <end position="18"/>
    </location>
</feature>
<dbReference type="EMBL" id="JAPFFF010000002">
    <property type="protein sequence ID" value="KAK8897069.1"/>
    <property type="molecule type" value="Genomic_DNA"/>
</dbReference>
<name>A0ABR2L119_9EUKA</name>
<keyword evidence="6" id="KW-0732">Signal</keyword>
<dbReference type="Pfam" id="PF08244">
    <property type="entry name" value="Glyco_hydro_32C"/>
    <property type="match status" value="1"/>
</dbReference>
<dbReference type="InterPro" id="IPR001362">
    <property type="entry name" value="Glyco_hydro_32"/>
</dbReference>
<evidence type="ECO:0000256" key="5">
    <source>
        <dbReference type="SAM" id="Phobius"/>
    </source>
</evidence>
<dbReference type="CDD" id="cd18622">
    <property type="entry name" value="GH32_Inu-like"/>
    <property type="match status" value="1"/>
</dbReference>
<comment type="caution">
    <text evidence="10">The sequence shown here is derived from an EMBL/GenBank/DDBJ whole genome shotgun (WGS) entry which is preliminary data.</text>
</comment>
<dbReference type="Pfam" id="PF00251">
    <property type="entry name" value="Glyco_hydro_32N"/>
    <property type="match status" value="1"/>
</dbReference>
<keyword evidence="5" id="KW-0812">Transmembrane</keyword>
<feature type="transmembrane region" description="Helical" evidence="5">
    <location>
        <begin position="645"/>
        <end position="669"/>
    </location>
</feature>
<keyword evidence="5" id="KW-1133">Transmembrane helix</keyword>
<dbReference type="InterPro" id="IPR023296">
    <property type="entry name" value="Glyco_hydro_beta-prop_sf"/>
</dbReference>
<evidence type="ECO:0000313" key="11">
    <source>
        <dbReference type="Proteomes" id="UP001470230"/>
    </source>
</evidence>
<gene>
    <name evidence="10" type="ORF">M9Y10_015003</name>
</gene>
<accession>A0ABR2L119</accession>
<dbReference type="PROSITE" id="PS00609">
    <property type="entry name" value="GLYCOSYL_HYDROL_F32"/>
    <property type="match status" value="1"/>
</dbReference>